<evidence type="ECO:0000313" key="3">
    <source>
        <dbReference type="EMBL" id="MET3603216.1"/>
    </source>
</evidence>
<dbReference type="OrthoDB" id="9791898at2"/>
<name>A0A5C1PZ30_9BURK</name>
<protein>
    <recommendedName>
        <fullName evidence="2">PIN-like domain-containing protein</fullName>
    </recommendedName>
</protein>
<reference evidence="3 6" key="2">
    <citation type="submission" date="2024-06" db="EMBL/GenBank/DDBJ databases">
        <title>Genomic Encyclopedia of Type Strains, Phase IV (KMG-IV): sequencing the most valuable type-strain genomes for metagenomic binning, comparative biology and taxonomic classification.</title>
        <authorList>
            <person name="Goeker M."/>
        </authorList>
    </citation>
    <scope>NUCLEOTIDE SEQUENCE [LARGE SCALE GENOMIC DNA]</scope>
    <source>
        <strain evidence="3 6">D-501</strain>
    </source>
</reference>
<dbReference type="EMBL" id="CP035708">
    <property type="protein sequence ID" value="QEN00677.1"/>
    <property type="molecule type" value="Genomic_DNA"/>
</dbReference>
<gene>
    <name evidence="3" type="ORF">ABIC99_001000</name>
    <name evidence="4" type="ORF">EWH46_07725</name>
</gene>
<feature type="domain" description="PIN-like" evidence="2">
    <location>
        <begin position="7"/>
        <end position="107"/>
    </location>
</feature>
<dbReference type="InterPro" id="IPR041494">
    <property type="entry name" value="PIN7"/>
</dbReference>
<feature type="compositionally biased region" description="Low complexity" evidence="1">
    <location>
        <begin position="123"/>
        <end position="144"/>
    </location>
</feature>
<evidence type="ECO:0000313" key="4">
    <source>
        <dbReference type="EMBL" id="QEN00677.1"/>
    </source>
</evidence>
<evidence type="ECO:0000313" key="5">
    <source>
        <dbReference type="Proteomes" id="UP000323522"/>
    </source>
</evidence>
<evidence type="ECO:0000313" key="6">
    <source>
        <dbReference type="Proteomes" id="UP001549111"/>
    </source>
</evidence>
<dbReference type="RefSeq" id="WP_149503400.1">
    <property type="nucleotide sequence ID" value="NZ_CP035708.1"/>
</dbReference>
<dbReference type="AlphaFoldDB" id="A0A5C1PZ30"/>
<accession>A0A5C1PZ30</accession>
<feature type="region of interest" description="Disordered" evidence="1">
    <location>
        <begin position="122"/>
        <end position="155"/>
    </location>
</feature>
<dbReference type="Proteomes" id="UP001549111">
    <property type="component" value="Unassembled WGS sequence"/>
</dbReference>
<dbReference type="Proteomes" id="UP000323522">
    <property type="component" value="Chromosome"/>
</dbReference>
<reference evidence="4 5" key="1">
    <citation type="submission" date="2019-02" db="EMBL/GenBank/DDBJ databases">
        <title>Complete Genome Sequence and Methylome Analysis of Sphaerotilus natans subsp. sulfidivorans D-507.</title>
        <authorList>
            <person name="Fomenkov A."/>
            <person name="Gridneva E."/>
            <person name="Smolyakov D."/>
            <person name="Dubinina G."/>
            <person name="Vincze T."/>
            <person name="Grabovich M."/>
            <person name="Roberts R.J."/>
        </authorList>
    </citation>
    <scope>NUCLEOTIDE SEQUENCE [LARGE SCALE GENOMIC DNA]</scope>
    <source>
        <strain evidence="4 5">D-507</strain>
    </source>
</reference>
<proteinExistence type="predicted"/>
<organism evidence="4 5">
    <name type="scientific">Sphaerotilus sulfidivorans</name>
    <dbReference type="NCBI Taxonomy" id="639200"/>
    <lineage>
        <taxon>Bacteria</taxon>
        <taxon>Pseudomonadati</taxon>
        <taxon>Pseudomonadota</taxon>
        <taxon>Betaproteobacteria</taxon>
        <taxon>Burkholderiales</taxon>
        <taxon>Sphaerotilaceae</taxon>
        <taxon>Sphaerotilus</taxon>
    </lineage>
</organism>
<evidence type="ECO:0000256" key="1">
    <source>
        <dbReference type="SAM" id="MobiDB-lite"/>
    </source>
</evidence>
<keyword evidence="6" id="KW-1185">Reference proteome</keyword>
<dbReference type="Pfam" id="PF18475">
    <property type="entry name" value="PIN7"/>
    <property type="match status" value="1"/>
</dbReference>
<dbReference type="EMBL" id="JBEPLS010000003">
    <property type="protein sequence ID" value="MET3603216.1"/>
    <property type="molecule type" value="Genomic_DNA"/>
</dbReference>
<evidence type="ECO:0000259" key="2">
    <source>
        <dbReference type="Pfam" id="PF18475"/>
    </source>
</evidence>
<dbReference type="KEGG" id="snn:EWH46_07725"/>
<sequence>MTSNFILVDFENVQPGMLASVAQAKFGVIVFVGASQTKVPFEMAAALQPMGSDAAYVKISGNGKNALDFHIAFWIGQLSARYPSAAFHIISKDNGFDPLIAHLKERGISAARWPGISEIPQLKAPAPSKKAPKPSAAPESAPAAPIAPIPSQQPAPSKVVTCPTCRHSLTAAADAIDFVCPACKGVFRY</sequence>